<feature type="transmembrane region" description="Helical" evidence="6">
    <location>
        <begin position="272"/>
        <end position="288"/>
    </location>
</feature>
<evidence type="ECO:0000256" key="1">
    <source>
        <dbReference type="ARBA" id="ARBA00004141"/>
    </source>
</evidence>
<evidence type="ECO:0000256" key="6">
    <source>
        <dbReference type="SAM" id="Phobius"/>
    </source>
</evidence>
<dbReference type="AlphaFoldDB" id="A0A8J7K4M2"/>
<feature type="transmembrane region" description="Helical" evidence="6">
    <location>
        <begin position="250"/>
        <end position="266"/>
    </location>
</feature>
<keyword evidence="5 6" id="KW-0472">Membrane</keyword>
<dbReference type="PANTHER" id="PTHR32322:SF2">
    <property type="entry name" value="EAMA DOMAIN-CONTAINING PROTEIN"/>
    <property type="match status" value="1"/>
</dbReference>
<dbReference type="SUPFAM" id="SSF103481">
    <property type="entry name" value="Multidrug resistance efflux transporter EmrE"/>
    <property type="match status" value="2"/>
</dbReference>
<comment type="subcellular location">
    <subcellularLocation>
        <location evidence="1">Membrane</location>
        <topology evidence="1">Multi-pass membrane protein</topology>
    </subcellularLocation>
</comment>
<keyword evidence="9" id="KW-1185">Reference proteome</keyword>
<dbReference type="InterPro" id="IPR037185">
    <property type="entry name" value="EmrE-like"/>
</dbReference>
<dbReference type="InterPro" id="IPR050638">
    <property type="entry name" value="AA-Vitamin_Transporters"/>
</dbReference>
<feature type="domain" description="EamA" evidence="7">
    <location>
        <begin position="9"/>
        <end position="141"/>
    </location>
</feature>
<evidence type="ECO:0000313" key="8">
    <source>
        <dbReference type="EMBL" id="MBE9395750.1"/>
    </source>
</evidence>
<feature type="transmembrane region" description="Helical" evidence="6">
    <location>
        <begin position="41"/>
        <end position="58"/>
    </location>
</feature>
<dbReference type="InterPro" id="IPR000620">
    <property type="entry name" value="EamA_dom"/>
</dbReference>
<feature type="transmembrane region" description="Helical" evidence="6">
    <location>
        <begin position="216"/>
        <end position="238"/>
    </location>
</feature>
<dbReference type="PANTHER" id="PTHR32322">
    <property type="entry name" value="INNER MEMBRANE TRANSPORTER"/>
    <property type="match status" value="1"/>
</dbReference>
<feature type="transmembrane region" description="Helical" evidence="6">
    <location>
        <begin position="101"/>
        <end position="118"/>
    </location>
</feature>
<reference evidence="8" key="1">
    <citation type="submission" date="2020-10" db="EMBL/GenBank/DDBJ databases">
        <title>Bacterium isolated from coastal waters sediment.</title>
        <authorList>
            <person name="Chen R.-J."/>
            <person name="Lu D.-C."/>
            <person name="Zhu K.-L."/>
            <person name="Du Z.-J."/>
        </authorList>
    </citation>
    <scope>NUCLEOTIDE SEQUENCE</scope>
    <source>
        <strain evidence="8">N1Y112</strain>
    </source>
</reference>
<evidence type="ECO:0000313" key="9">
    <source>
        <dbReference type="Proteomes" id="UP000640333"/>
    </source>
</evidence>
<dbReference type="RefSeq" id="WP_193951309.1">
    <property type="nucleotide sequence ID" value="NZ_JADEYS010000001.1"/>
</dbReference>
<keyword evidence="4 6" id="KW-1133">Transmembrane helix</keyword>
<dbReference type="GO" id="GO:0016020">
    <property type="term" value="C:membrane"/>
    <property type="evidence" value="ECO:0007669"/>
    <property type="project" value="UniProtKB-SubCell"/>
</dbReference>
<protein>
    <submittedName>
        <fullName evidence="8">DMT family transporter</fullName>
    </submittedName>
</protein>
<gene>
    <name evidence="8" type="ORF">IOQ59_00605</name>
</gene>
<name>A0A8J7K4M2_9GAMM</name>
<feature type="transmembrane region" description="Helical" evidence="6">
    <location>
        <begin position="186"/>
        <end position="204"/>
    </location>
</feature>
<feature type="transmembrane region" description="Helical" evidence="6">
    <location>
        <begin position="70"/>
        <end position="89"/>
    </location>
</feature>
<accession>A0A8J7K4M2</accession>
<dbReference type="Pfam" id="PF00892">
    <property type="entry name" value="EamA"/>
    <property type="match status" value="2"/>
</dbReference>
<feature type="domain" description="EamA" evidence="7">
    <location>
        <begin position="153"/>
        <end position="289"/>
    </location>
</feature>
<evidence type="ECO:0000256" key="2">
    <source>
        <dbReference type="ARBA" id="ARBA00007362"/>
    </source>
</evidence>
<dbReference type="Proteomes" id="UP000640333">
    <property type="component" value="Unassembled WGS sequence"/>
</dbReference>
<evidence type="ECO:0000259" key="7">
    <source>
        <dbReference type="Pfam" id="PF00892"/>
    </source>
</evidence>
<comment type="similarity">
    <text evidence="2">Belongs to the EamA transporter family.</text>
</comment>
<evidence type="ECO:0000256" key="5">
    <source>
        <dbReference type="ARBA" id="ARBA00023136"/>
    </source>
</evidence>
<sequence length="307" mass="33454">MGNKVLDRFAVILLLGLCVIWGLQQVAIKFALEGISPMMQAGLRSIGATILLCLWMRWRGVKIFERDGTAWWGLLASLLFSGEFLLLYWALEYTTTSRGVVFLYTSPFIVALGVHFFVPGERLRLLQVIGLCCAFGGIVVAFGDNGGAGDTLVGDMMALLAAVFWGATTVVIKASPQRMLPAERVLLYQLAGSAVALPLLSLAFGEAGVTSLTMPVIASMLFQIVMVAFVSYLAWFWLIHRYQASKISSFGFFSPLFGVFFGFLIMDEAITPIFIVALVLVAAGIYLVNKPQAVKQTLVDKSSLPES</sequence>
<feature type="transmembrane region" description="Helical" evidence="6">
    <location>
        <begin position="125"/>
        <end position="144"/>
    </location>
</feature>
<organism evidence="8 9">
    <name type="scientific">Pontibacterium sinense</name>
    <dbReference type="NCBI Taxonomy" id="2781979"/>
    <lineage>
        <taxon>Bacteria</taxon>
        <taxon>Pseudomonadati</taxon>
        <taxon>Pseudomonadota</taxon>
        <taxon>Gammaproteobacteria</taxon>
        <taxon>Oceanospirillales</taxon>
        <taxon>Oceanospirillaceae</taxon>
        <taxon>Pontibacterium</taxon>
    </lineage>
</organism>
<proteinExistence type="inferred from homology"/>
<dbReference type="EMBL" id="JADEYS010000001">
    <property type="protein sequence ID" value="MBE9395750.1"/>
    <property type="molecule type" value="Genomic_DNA"/>
</dbReference>
<keyword evidence="3 6" id="KW-0812">Transmembrane</keyword>
<evidence type="ECO:0000256" key="3">
    <source>
        <dbReference type="ARBA" id="ARBA00022692"/>
    </source>
</evidence>
<comment type="caution">
    <text evidence="8">The sequence shown here is derived from an EMBL/GenBank/DDBJ whole genome shotgun (WGS) entry which is preliminary data.</text>
</comment>
<evidence type="ECO:0000256" key="4">
    <source>
        <dbReference type="ARBA" id="ARBA00022989"/>
    </source>
</evidence>
<feature type="transmembrane region" description="Helical" evidence="6">
    <location>
        <begin position="156"/>
        <end position="174"/>
    </location>
</feature>